<organism evidence="1 2">
    <name type="scientific">Nonomuraea roseoviolacea subsp. carminata</name>
    <dbReference type="NCBI Taxonomy" id="160689"/>
    <lineage>
        <taxon>Bacteria</taxon>
        <taxon>Bacillati</taxon>
        <taxon>Actinomycetota</taxon>
        <taxon>Actinomycetes</taxon>
        <taxon>Streptosporangiales</taxon>
        <taxon>Streptosporangiaceae</taxon>
        <taxon>Nonomuraea</taxon>
    </lineage>
</organism>
<reference evidence="1 2" key="1">
    <citation type="submission" date="2022-06" db="EMBL/GenBank/DDBJ databases">
        <title>Sequencing the genomes of 1000 actinobacteria strains.</title>
        <authorList>
            <person name="Klenk H.-P."/>
        </authorList>
    </citation>
    <scope>NUCLEOTIDE SEQUENCE [LARGE SCALE GENOMIC DNA]</scope>
    <source>
        <strain evidence="1 2">DSM 44170</strain>
    </source>
</reference>
<dbReference type="EMBL" id="JAMZEC010000001">
    <property type="protein sequence ID" value="MCP2348474.1"/>
    <property type="molecule type" value="Genomic_DNA"/>
</dbReference>
<proteinExistence type="predicted"/>
<dbReference type="PANTHER" id="PTHR38479">
    <property type="entry name" value="LMO0824 PROTEIN"/>
    <property type="match status" value="1"/>
</dbReference>
<keyword evidence="2" id="KW-1185">Reference proteome</keyword>
<sequence>MDVLSRRALNRATLERQLLLGRTGAPALEVVERLAGLQAQDPDPPYVGLWSRVTGFRHDDLTTLLYERRVVRATLYRGTQHLVSAADHRWLRPLLGPMLERWRKGAFGRATPGVDPAELAGSARDLLAGKVLTRPELGRALAERWPEADPVALARSVQGLLPVVHPPPDGTWGRRGPTPFALADDWLGTPPAAPTHGARELLLRYLAAFGPATVGDAQAWSGLTRLRAVADELRPRLAVFRDEEGAELLDLPHAPRPDPDTPAPVRFLAPLDNVLLGHADRRRLMGAEARRHVGVYPALLVDGFVRGLWEIRRAKGAATLTVRLFAPLTGAEEATVAEEGERLLHFAAAGAPELDLRLEAMS</sequence>
<comment type="caution">
    <text evidence="1">The sequence shown here is derived from an EMBL/GenBank/DDBJ whole genome shotgun (WGS) entry which is preliminary data.</text>
</comment>
<dbReference type="InterPro" id="IPR009351">
    <property type="entry name" value="AlkZ-like"/>
</dbReference>
<protein>
    <recommendedName>
        <fullName evidence="3">Winged helix DNA-binding domain-containing protein</fullName>
    </recommendedName>
</protein>
<dbReference type="Proteomes" id="UP001320766">
    <property type="component" value="Unassembled WGS sequence"/>
</dbReference>
<dbReference type="Pfam" id="PF06224">
    <property type="entry name" value="AlkZ-like"/>
    <property type="match status" value="1"/>
</dbReference>
<evidence type="ECO:0000313" key="2">
    <source>
        <dbReference type="Proteomes" id="UP001320766"/>
    </source>
</evidence>
<name>A0ABT1K4E7_9ACTN</name>
<accession>A0ABT1K4E7</accession>
<evidence type="ECO:0008006" key="3">
    <source>
        <dbReference type="Google" id="ProtNLM"/>
    </source>
</evidence>
<dbReference type="RefSeq" id="WP_253772251.1">
    <property type="nucleotide sequence ID" value="NZ_BAAAVE010000049.1"/>
</dbReference>
<gene>
    <name evidence="1" type="ORF">HD595_004596</name>
</gene>
<dbReference type="PANTHER" id="PTHR38479:SF2">
    <property type="entry name" value="WINGED HELIX DNA-BINDING DOMAIN-CONTAINING PROTEIN"/>
    <property type="match status" value="1"/>
</dbReference>
<evidence type="ECO:0000313" key="1">
    <source>
        <dbReference type="EMBL" id="MCP2348474.1"/>
    </source>
</evidence>